<evidence type="ECO:0000313" key="2">
    <source>
        <dbReference type="Proteomes" id="UP001355206"/>
    </source>
</evidence>
<name>A0ABU7TUD3_9HYPH</name>
<keyword evidence="2" id="KW-1185">Reference proteome</keyword>
<protein>
    <recommendedName>
        <fullName evidence="3">3-keto-5-aminohexanoate cleavage protein</fullName>
    </recommendedName>
</protein>
<dbReference type="Gene3D" id="3.20.20.70">
    <property type="entry name" value="Aldolase class I"/>
    <property type="match status" value="1"/>
</dbReference>
<evidence type="ECO:0008006" key="3">
    <source>
        <dbReference type="Google" id="ProtNLM"/>
    </source>
</evidence>
<organism evidence="1 2">
    <name type="scientific">Methylobacterium oryzae</name>
    <dbReference type="NCBI Taxonomy" id="334852"/>
    <lineage>
        <taxon>Bacteria</taxon>
        <taxon>Pseudomonadati</taxon>
        <taxon>Pseudomonadota</taxon>
        <taxon>Alphaproteobacteria</taxon>
        <taxon>Hyphomicrobiales</taxon>
        <taxon>Methylobacteriaceae</taxon>
        <taxon>Methylobacterium</taxon>
    </lineage>
</organism>
<dbReference type="Pfam" id="PF05853">
    <property type="entry name" value="BKACE"/>
    <property type="match status" value="1"/>
</dbReference>
<dbReference type="RefSeq" id="WP_331308444.1">
    <property type="nucleotide sequence ID" value="NZ_MLBR01000008.1"/>
</dbReference>
<proteinExistence type="predicted"/>
<accession>A0ABU7TUD3</accession>
<sequence>MVRSLTAKHEPATGELAASNEQLVARVVTIARIVGRDIASPAEARAILRL</sequence>
<dbReference type="EMBL" id="MLCA01000014">
    <property type="protein sequence ID" value="MEE7493467.1"/>
    <property type="molecule type" value="Genomic_DNA"/>
</dbReference>
<reference evidence="1 2" key="1">
    <citation type="journal article" date="2012" name="Genet. Mol. Biol.">
        <title>Analysis of 16S rRNA and mxaF genes revealing insights into Methylobacterium niche-specific plant association.</title>
        <authorList>
            <person name="Dourado M.N."/>
            <person name="Andreote F.D."/>
            <person name="Dini-Andreote F."/>
            <person name="Conti R."/>
            <person name="Araujo J.M."/>
            <person name="Araujo W.L."/>
        </authorList>
    </citation>
    <scope>NUCLEOTIDE SEQUENCE [LARGE SCALE GENOMIC DNA]</scope>
    <source>
        <strain evidence="1 2">TC3-10</strain>
    </source>
</reference>
<dbReference type="InterPro" id="IPR008567">
    <property type="entry name" value="BKACE"/>
</dbReference>
<dbReference type="InterPro" id="IPR013785">
    <property type="entry name" value="Aldolase_TIM"/>
</dbReference>
<comment type="caution">
    <text evidence="1">The sequence shown here is derived from an EMBL/GenBank/DDBJ whole genome shotgun (WGS) entry which is preliminary data.</text>
</comment>
<dbReference type="Proteomes" id="UP001355206">
    <property type="component" value="Unassembled WGS sequence"/>
</dbReference>
<evidence type="ECO:0000313" key="1">
    <source>
        <dbReference type="EMBL" id="MEE7493467.1"/>
    </source>
</evidence>
<gene>
    <name evidence="1" type="ORF">MOTC310_24660</name>
</gene>